<protein>
    <recommendedName>
        <fullName evidence="1">NIPSNAP domain-containing protein</fullName>
    </recommendedName>
</protein>
<dbReference type="EMBL" id="BSFE01000004">
    <property type="protein sequence ID" value="GLK52423.1"/>
    <property type="molecule type" value="Genomic_DNA"/>
</dbReference>
<feature type="domain" description="NIPSNAP" evidence="1">
    <location>
        <begin position="36"/>
        <end position="138"/>
    </location>
</feature>
<dbReference type="RefSeq" id="WP_271186790.1">
    <property type="nucleotide sequence ID" value="NZ_BSFE01000004.1"/>
</dbReference>
<dbReference type="Gene3D" id="3.30.70.100">
    <property type="match status" value="1"/>
</dbReference>
<comment type="caution">
    <text evidence="2">The sequence shown here is derived from an EMBL/GenBank/DDBJ whole genome shotgun (WGS) entry which is preliminary data.</text>
</comment>
<reference evidence="2" key="1">
    <citation type="journal article" date="2014" name="Int. J. Syst. Evol. Microbiol.">
        <title>Complete genome sequence of Corynebacterium casei LMG S-19264T (=DSM 44701T), isolated from a smear-ripened cheese.</title>
        <authorList>
            <consortium name="US DOE Joint Genome Institute (JGI-PGF)"/>
            <person name="Walter F."/>
            <person name="Albersmeier A."/>
            <person name="Kalinowski J."/>
            <person name="Ruckert C."/>
        </authorList>
    </citation>
    <scope>NUCLEOTIDE SEQUENCE</scope>
    <source>
        <strain evidence="2">VKM B-1513</strain>
    </source>
</reference>
<dbReference type="InterPro" id="IPR012577">
    <property type="entry name" value="NIPSNAP"/>
</dbReference>
<sequence length="145" mass="16061">MEQGTLAVAGLLAAGLAILPAAQARQAELSCAPVHQIRIYEVPAENEAVFHARFRDHAARIMAAHDFDIVETWASRFEGRVEFVYLLRWPDIETMQARWADFMADEEWSAIKAETGARHGTFVTGIQDRTLCPAGWSPGGIPEPD</sequence>
<reference evidence="2" key="2">
    <citation type="submission" date="2023-01" db="EMBL/GenBank/DDBJ databases">
        <authorList>
            <person name="Sun Q."/>
            <person name="Evtushenko L."/>
        </authorList>
    </citation>
    <scope>NUCLEOTIDE SEQUENCE</scope>
    <source>
        <strain evidence="2">VKM B-1513</strain>
    </source>
</reference>
<dbReference type="Proteomes" id="UP001143486">
    <property type="component" value="Unassembled WGS sequence"/>
</dbReference>
<name>A0A9W6MNS9_9PROT</name>
<dbReference type="SUPFAM" id="SSF54909">
    <property type="entry name" value="Dimeric alpha+beta barrel"/>
    <property type="match status" value="1"/>
</dbReference>
<accession>A0A9W6MNS9</accession>
<dbReference type="AlphaFoldDB" id="A0A9W6MNS9"/>
<keyword evidence="3" id="KW-1185">Reference proteome</keyword>
<gene>
    <name evidence="2" type="ORF">GCM10017621_19310</name>
</gene>
<dbReference type="InterPro" id="IPR011008">
    <property type="entry name" value="Dimeric_a/b-barrel"/>
</dbReference>
<organism evidence="2 3">
    <name type="scientific">Maricaulis virginensis</name>
    <dbReference type="NCBI Taxonomy" id="144022"/>
    <lineage>
        <taxon>Bacteria</taxon>
        <taxon>Pseudomonadati</taxon>
        <taxon>Pseudomonadota</taxon>
        <taxon>Alphaproteobacteria</taxon>
        <taxon>Maricaulales</taxon>
        <taxon>Maricaulaceae</taxon>
        <taxon>Maricaulis</taxon>
    </lineage>
</organism>
<evidence type="ECO:0000313" key="3">
    <source>
        <dbReference type="Proteomes" id="UP001143486"/>
    </source>
</evidence>
<dbReference type="Pfam" id="PF07978">
    <property type="entry name" value="NIPSNAP"/>
    <property type="match status" value="1"/>
</dbReference>
<evidence type="ECO:0000313" key="2">
    <source>
        <dbReference type="EMBL" id="GLK52423.1"/>
    </source>
</evidence>
<proteinExistence type="predicted"/>
<evidence type="ECO:0000259" key="1">
    <source>
        <dbReference type="Pfam" id="PF07978"/>
    </source>
</evidence>